<dbReference type="Pfam" id="PF14065">
    <property type="entry name" value="Pvc16_N"/>
    <property type="match status" value="1"/>
</dbReference>
<sequence length="219" mass="23309">MGTTTGRAAGTLDSVLHLLDDALGSLVRSAVPGALDVRVDPPDASWARSGEADVVGLFLHRVVEDVDARAASWTDDVDDHGRVTARTAPRRRYRCCYLLTAWCGDRRAEHALLGAVLEALAAHVRVPDAHLPDLLRDPATPVELDVAHPALPSVTAETWSALGVAPRAHLDVVLTATATPARTSVAAPPAVVDLGVRRDADVPAPRRNTPPPPSRRIRE</sequence>
<proteinExistence type="predicted"/>
<reference evidence="3 4" key="1">
    <citation type="submission" date="2018-03" db="EMBL/GenBank/DDBJ databases">
        <title>Genomic Encyclopedia of Archaeal and Bacterial Type Strains, Phase II (KMG-II): from individual species to whole genera.</title>
        <authorList>
            <person name="Goeker M."/>
        </authorList>
    </citation>
    <scope>NUCLEOTIDE SEQUENCE [LARGE SCALE GENOMIC DNA]</scope>
    <source>
        <strain evidence="3 4">DSM 44720</strain>
    </source>
</reference>
<evidence type="ECO:0000259" key="2">
    <source>
        <dbReference type="Pfam" id="PF14065"/>
    </source>
</evidence>
<dbReference type="InterPro" id="IPR025351">
    <property type="entry name" value="Pvc16_N"/>
</dbReference>
<protein>
    <submittedName>
        <fullName evidence="3">Uncharacterized protein DUF4255</fullName>
    </submittedName>
</protein>
<feature type="region of interest" description="Disordered" evidence="1">
    <location>
        <begin position="195"/>
        <end position="219"/>
    </location>
</feature>
<keyword evidence="4" id="KW-1185">Reference proteome</keyword>
<feature type="compositionally biased region" description="Pro residues" evidence="1">
    <location>
        <begin position="208"/>
        <end position="219"/>
    </location>
</feature>
<dbReference type="Proteomes" id="UP000239494">
    <property type="component" value="Unassembled WGS sequence"/>
</dbReference>
<gene>
    <name evidence="3" type="ORF">CLV43_108460</name>
</gene>
<feature type="domain" description="Pvc16 N-terminal" evidence="2">
    <location>
        <begin position="20"/>
        <end position="191"/>
    </location>
</feature>
<comment type="caution">
    <text evidence="3">The sequence shown here is derived from an EMBL/GenBank/DDBJ whole genome shotgun (WGS) entry which is preliminary data.</text>
</comment>
<evidence type="ECO:0000313" key="4">
    <source>
        <dbReference type="Proteomes" id="UP000239494"/>
    </source>
</evidence>
<accession>A0A2T0T076</accession>
<evidence type="ECO:0000256" key="1">
    <source>
        <dbReference type="SAM" id="MobiDB-lite"/>
    </source>
</evidence>
<dbReference type="AlphaFoldDB" id="A0A2T0T076"/>
<dbReference type="EMBL" id="PVTF01000008">
    <property type="protein sequence ID" value="PRY39060.1"/>
    <property type="molecule type" value="Genomic_DNA"/>
</dbReference>
<name>A0A2T0T076_9PSEU</name>
<evidence type="ECO:0000313" key="3">
    <source>
        <dbReference type="EMBL" id="PRY39060.1"/>
    </source>
</evidence>
<organism evidence="3 4">
    <name type="scientific">Umezawaea tangerina</name>
    <dbReference type="NCBI Taxonomy" id="84725"/>
    <lineage>
        <taxon>Bacteria</taxon>
        <taxon>Bacillati</taxon>
        <taxon>Actinomycetota</taxon>
        <taxon>Actinomycetes</taxon>
        <taxon>Pseudonocardiales</taxon>
        <taxon>Pseudonocardiaceae</taxon>
        <taxon>Umezawaea</taxon>
    </lineage>
</organism>